<dbReference type="Pfam" id="PF04144">
    <property type="entry name" value="SCAMP"/>
    <property type="match status" value="1"/>
</dbReference>
<dbReference type="GO" id="GO:0055038">
    <property type="term" value="C:recycling endosome membrane"/>
    <property type="evidence" value="ECO:0007669"/>
    <property type="project" value="TreeGrafter"/>
</dbReference>
<dbReference type="EMBL" id="GL832973">
    <property type="protein sequence ID" value="EGD75873.1"/>
    <property type="molecule type" value="Genomic_DNA"/>
</dbReference>
<dbReference type="OMA" id="NMVACIF"/>
<keyword evidence="3 6" id="KW-1133">Transmembrane helix</keyword>
<dbReference type="FunCoup" id="F2UGX3">
    <property type="interactions" value="1903"/>
</dbReference>
<dbReference type="RefSeq" id="XP_004991794.1">
    <property type="nucleotide sequence ID" value="XM_004991737.1"/>
</dbReference>
<evidence type="ECO:0000313" key="8">
    <source>
        <dbReference type="Proteomes" id="UP000007799"/>
    </source>
</evidence>
<comment type="subcellular location">
    <subcellularLocation>
        <location evidence="1">Membrane</location>
        <topology evidence="1">Multi-pass membrane protein</topology>
    </subcellularLocation>
</comment>
<dbReference type="KEGG" id="sre:PTSG_07985"/>
<protein>
    <recommendedName>
        <fullName evidence="9">Secretory carrier membrane protein</fullName>
    </recommendedName>
</protein>
<feature type="compositionally biased region" description="Polar residues" evidence="5">
    <location>
        <begin position="73"/>
        <end position="94"/>
    </location>
</feature>
<feature type="transmembrane region" description="Helical" evidence="6">
    <location>
        <begin position="282"/>
        <end position="303"/>
    </location>
</feature>
<dbReference type="PANTHER" id="PTHR10687">
    <property type="entry name" value="SECRETORY CARRIER-ASSOCIATED MEMBRANE PROTEIN SCAMP"/>
    <property type="match status" value="1"/>
</dbReference>
<dbReference type="InParanoid" id="F2UGX3"/>
<gene>
    <name evidence="7" type="ORF">PTSG_07985</name>
</gene>
<dbReference type="PANTHER" id="PTHR10687:SF2">
    <property type="entry name" value="SECRETORY CARRIER-ASSOCIATED MEMBRANE PROTEIN"/>
    <property type="match status" value="1"/>
</dbReference>
<feature type="compositionally biased region" description="Low complexity" evidence="5">
    <location>
        <begin position="47"/>
        <end position="70"/>
    </location>
</feature>
<dbReference type="OrthoDB" id="242866at2759"/>
<evidence type="ECO:0000256" key="2">
    <source>
        <dbReference type="ARBA" id="ARBA00022692"/>
    </source>
</evidence>
<sequence length="344" mass="36857">MSDWTDNPFAQGDDNADNPFSDPSVTGAQTKVPEYNPFDQPKTSDVNPNSPTATTTAAAATTSSSSTNAAVFGSSSPEPATMQPSQPAQDSSSTDADDNLPAWAKPASQQPATTTTTAAAATTTSGGGGTSAYSAEATAEAQRQRTAQQIETLRQMEYAERERRARHQALVDQKGRPPNFPNFPSWMRKGCIQPCFHIDISTEIPVIGQRVTRIAYYSWMFYSFTLVWNWICCLALLSVNISKTDVSAGVATAFLLLFMPCSYFCWFQQLYTGMRTDSSLKFGWFFLVMGVQFLASTFYAVGINGTGGSLESMTQEAAVGVASNQAVQRAAVKGAVTAASSSSS</sequence>
<feature type="transmembrane region" description="Helical" evidence="6">
    <location>
        <begin position="246"/>
        <end position="270"/>
    </location>
</feature>
<evidence type="ECO:0008006" key="9">
    <source>
        <dbReference type="Google" id="ProtNLM"/>
    </source>
</evidence>
<reference evidence="7" key="1">
    <citation type="submission" date="2009-08" db="EMBL/GenBank/DDBJ databases">
        <title>Annotation of Salpingoeca rosetta.</title>
        <authorList>
            <consortium name="The Broad Institute Genome Sequencing Platform"/>
            <person name="Russ C."/>
            <person name="Cuomo C."/>
            <person name="Burger G."/>
            <person name="Gray M.W."/>
            <person name="Holland P.W.H."/>
            <person name="King N."/>
            <person name="Lang F.B.F."/>
            <person name="Roger A.J."/>
            <person name="Ruiz-Trillo I."/>
            <person name="Young S.K."/>
            <person name="Zeng Q."/>
            <person name="Gargeya S."/>
            <person name="Alvarado L."/>
            <person name="Berlin A."/>
            <person name="Chapman S.B."/>
            <person name="Chen Z."/>
            <person name="Freedman E."/>
            <person name="Gellesch M."/>
            <person name="Goldberg J."/>
            <person name="Griggs A."/>
            <person name="Gujja S."/>
            <person name="Heilman E."/>
            <person name="Heiman D."/>
            <person name="Howarth C."/>
            <person name="Mehta T."/>
            <person name="Neiman D."/>
            <person name="Pearson M."/>
            <person name="Roberts A."/>
            <person name="Saif S."/>
            <person name="Shea T."/>
            <person name="Shenoy N."/>
            <person name="Sisk P."/>
            <person name="Stolte C."/>
            <person name="Sykes S."/>
            <person name="White J."/>
            <person name="Yandava C."/>
            <person name="Haas B."/>
            <person name="Nusbaum C."/>
            <person name="Birren B."/>
        </authorList>
    </citation>
    <scope>NUCLEOTIDE SEQUENCE [LARGE SCALE GENOMIC DNA]</scope>
    <source>
        <strain evidence="7">ATCC 50818</strain>
    </source>
</reference>
<evidence type="ECO:0000256" key="6">
    <source>
        <dbReference type="SAM" id="Phobius"/>
    </source>
</evidence>
<keyword evidence="4 6" id="KW-0472">Membrane</keyword>
<evidence type="ECO:0000256" key="5">
    <source>
        <dbReference type="SAM" id="MobiDB-lite"/>
    </source>
</evidence>
<evidence type="ECO:0000256" key="3">
    <source>
        <dbReference type="ARBA" id="ARBA00022989"/>
    </source>
</evidence>
<evidence type="ECO:0000256" key="1">
    <source>
        <dbReference type="ARBA" id="ARBA00004141"/>
    </source>
</evidence>
<name>F2UGX3_SALR5</name>
<feature type="region of interest" description="Disordered" evidence="5">
    <location>
        <begin position="1"/>
        <end position="147"/>
    </location>
</feature>
<feature type="transmembrane region" description="Helical" evidence="6">
    <location>
        <begin position="219"/>
        <end position="239"/>
    </location>
</feature>
<evidence type="ECO:0000256" key="4">
    <source>
        <dbReference type="ARBA" id="ARBA00023136"/>
    </source>
</evidence>
<dbReference type="eggNOG" id="KOG3088">
    <property type="taxonomic scope" value="Eukaryota"/>
</dbReference>
<feature type="compositionally biased region" description="Low complexity" evidence="5">
    <location>
        <begin position="112"/>
        <end position="124"/>
    </location>
</feature>
<dbReference type="Proteomes" id="UP000007799">
    <property type="component" value="Unassembled WGS sequence"/>
</dbReference>
<evidence type="ECO:0000313" key="7">
    <source>
        <dbReference type="EMBL" id="EGD75873.1"/>
    </source>
</evidence>
<dbReference type="GeneID" id="16072353"/>
<dbReference type="AlphaFoldDB" id="F2UGX3"/>
<dbReference type="GO" id="GO:0015031">
    <property type="term" value="P:protein transport"/>
    <property type="evidence" value="ECO:0007669"/>
    <property type="project" value="InterPro"/>
</dbReference>
<feature type="compositionally biased region" description="Low complexity" evidence="5">
    <location>
        <begin position="131"/>
        <end position="147"/>
    </location>
</feature>
<accession>F2UGX3</accession>
<keyword evidence="2 6" id="KW-0812">Transmembrane</keyword>
<organism evidence="8">
    <name type="scientific">Salpingoeca rosetta (strain ATCC 50818 / BSB-021)</name>
    <dbReference type="NCBI Taxonomy" id="946362"/>
    <lineage>
        <taxon>Eukaryota</taxon>
        <taxon>Choanoflagellata</taxon>
        <taxon>Craspedida</taxon>
        <taxon>Salpingoecidae</taxon>
        <taxon>Salpingoeca</taxon>
    </lineage>
</organism>
<dbReference type="STRING" id="946362.F2UGX3"/>
<proteinExistence type="predicted"/>
<keyword evidence="8" id="KW-1185">Reference proteome</keyword>
<dbReference type="GO" id="GO:0032588">
    <property type="term" value="C:trans-Golgi network membrane"/>
    <property type="evidence" value="ECO:0007669"/>
    <property type="project" value="TreeGrafter"/>
</dbReference>
<dbReference type="InterPro" id="IPR007273">
    <property type="entry name" value="SCAMP"/>
</dbReference>